<evidence type="ECO:0000256" key="3">
    <source>
        <dbReference type="ARBA" id="ARBA00022431"/>
    </source>
</evidence>
<feature type="compositionally biased region" description="Low complexity" evidence="7">
    <location>
        <begin position="610"/>
        <end position="619"/>
    </location>
</feature>
<reference evidence="8 9" key="1">
    <citation type="journal article" date="2007" name="J. Gen. Virol.">
        <title>Circular genomes related to anelloviruses identified in human and animal samples by using a combined rolling-circle amplification/sequence-independent single primer amplification approach.</title>
        <authorList>
            <person name="Biagini P."/>
            <person name="Uch R."/>
            <person name="Belhouchet M."/>
            <person name="Attoui H."/>
            <person name="Cantaloube J.F."/>
            <person name="Brisbarre N."/>
            <person name="de Micco P."/>
        </authorList>
    </citation>
    <scope>NUCLEOTIDE SEQUENCE [LARGE SCALE GENOMIC DNA]</scope>
    <source>
        <strain evidence="8">LIL-y2</strain>
    </source>
</reference>
<evidence type="ECO:0000256" key="2">
    <source>
        <dbReference type="ARBA" id="ARBA00006131"/>
    </source>
</evidence>
<organism evidence="8 9">
    <name type="scientific">Torque teno mini virus 11</name>
    <dbReference type="NCBI Taxonomy" id="2065037"/>
    <lineage>
        <taxon>Viruses</taxon>
        <taxon>Monodnaviria</taxon>
        <taxon>Shotokuvirae</taxon>
        <taxon>Commensaviricota</taxon>
        <taxon>Cardeaviricetes</taxon>
        <taxon>Sanitavirales</taxon>
        <taxon>Anelloviridae</taxon>
        <taxon>Betatorquevirus</taxon>
        <taxon>Betatorquevirus homini11</taxon>
    </lineage>
</organism>
<evidence type="ECO:0000256" key="7">
    <source>
        <dbReference type="SAM" id="MobiDB-lite"/>
    </source>
</evidence>
<keyword evidence="9" id="KW-1185">Reference proteome</keyword>
<dbReference type="InterPro" id="IPR004219">
    <property type="entry name" value="TTvirus_Unk"/>
</dbReference>
<comment type="function">
    <text evidence="6">Self-assembles to form an icosahedral capsid.</text>
</comment>
<comment type="similarity">
    <text evidence="2 6">Belongs to the anelloviridae capsid protein family.</text>
</comment>
<dbReference type="GeneID" id="37616648"/>
<comment type="subcellular location">
    <subcellularLocation>
        <location evidence="1 6">Virion</location>
    </subcellularLocation>
</comment>
<dbReference type="RefSeq" id="YP_009505738.1">
    <property type="nucleotide sequence ID" value="NC_038346.1"/>
</dbReference>
<dbReference type="Proteomes" id="UP000232879">
    <property type="component" value="Segment"/>
</dbReference>
<proteinExistence type="inferred from homology"/>
<sequence>MPAYWRNYRNWRQRRWRRRRPRRYRRWRLRRPFRAFRRYGRTQWVRRKFKLSSIKLKQYQPRSIRRCVLKGMKCLFQGSAMRKSNNYWQYPHTIIPEKYPGGGGWGLQVISLSSLWEDYQHLSNYFSQSNAGLPLVRFKGMKLIFYQNQNTDYVVEIENCWPMVDTPLKHANSQPQRMLMSKKKIIMPSITTKRLRKGKKKIFVKPPAQMLNQWYFQKDVCNTKLAIITATACSLTGYYLPYKSESNNISLNALNTNIFKNADFQQPAATTGYSPRNNYYFYTTGNGTLNIPKKATELIYLGDSKNFVQGKLTEANTLKESGYPKENWGNPLWEHYITGSIPLYTSSLGPTNKIWKDNAKNPTTLNTIDKYLTPLHFPPITRVRYNPDKDTGEGNIVYFVDNYNRTGDNSFDPPTDVNKKIEGFPLWISLWGWADWIKKLGLLPRVDKDHILVIQSSFFDVKYPYYVFLDDSFTDSLGPYNTNKTAEDEFSWHPKFWFQQKSIETICACGPGVSRAREDESLQAKMEYKVYVNWGGCPSTLEKVYDPCSQPKWPTTSDIQQTISITNPEYDPSNYFYTWDTRRDFLTDTALKRLKKNQETDETISIKTGSKSSQAPISKSSKHSKKAQTKHRHRKKRKRHCSSSSSDSDETTSNYSSSSSNT</sequence>
<dbReference type="GO" id="GO:0039615">
    <property type="term" value="C:T=1 icosahedral viral capsid"/>
    <property type="evidence" value="ECO:0007669"/>
    <property type="project" value="UniProtKB-UniRule"/>
</dbReference>
<feature type="compositionally biased region" description="Basic residues" evidence="7">
    <location>
        <begin position="620"/>
        <end position="641"/>
    </location>
</feature>
<evidence type="ECO:0000256" key="5">
    <source>
        <dbReference type="ARBA" id="ARBA00022844"/>
    </source>
</evidence>
<evidence type="ECO:0000256" key="1">
    <source>
        <dbReference type="ARBA" id="ARBA00004328"/>
    </source>
</evidence>
<evidence type="ECO:0000313" key="8">
    <source>
        <dbReference type="EMBL" id="ABU55893.1"/>
    </source>
</evidence>
<name>A8DMQ9_9VIRU</name>
<dbReference type="EMBL" id="EF538881">
    <property type="protein sequence ID" value="ABU55893.1"/>
    <property type="molecule type" value="Genomic_DNA"/>
</dbReference>
<protein>
    <recommendedName>
        <fullName evidence="6">Capsid protein</fullName>
    </recommendedName>
</protein>
<evidence type="ECO:0000313" key="9">
    <source>
        <dbReference type="Proteomes" id="UP000232879"/>
    </source>
</evidence>
<dbReference type="KEGG" id="vg:37616648"/>
<keyword evidence="5 6" id="KW-0946">Virion</keyword>
<feature type="region of interest" description="Disordered" evidence="7">
    <location>
        <begin position="597"/>
        <end position="662"/>
    </location>
</feature>
<feature type="compositionally biased region" description="Low complexity" evidence="7">
    <location>
        <begin position="642"/>
        <end position="662"/>
    </location>
</feature>
<dbReference type="Pfam" id="PF02956">
    <property type="entry name" value="TT_ORF1"/>
    <property type="match status" value="1"/>
</dbReference>
<dbReference type="OrthoDB" id="3295at10239"/>
<accession>A8DMQ9</accession>
<keyword evidence="4 6" id="KW-0167">Capsid protein</keyword>
<keyword evidence="3 6" id="KW-1140">T=1 icosahedral capsid protein</keyword>
<evidence type="ECO:0000256" key="6">
    <source>
        <dbReference type="RuleBase" id="RU361230"/>
    </source>
</evidence>
<evidence type="ECO:0000256" key="4">
    <source>
        <dbReference type="ARBA" id="ARBA00022561"/>
    </source>
</evidence>